<organism evidence="1">
    <name type="scientific">Riptortus pedestris</name>
    <name type="common">Bean bug</name>
    <dbReference type="NCBI Taxonomy" id="329032"/>
    <lineage>
        <taxon>Eukaryota</taxon>
        <taxon>Metazoa</taxon>
        <taxon>Ecdysozoa</taxon>
        <taxon>Arthropoda</taxon>
        <taxon>Hexapoda</taxon>
        <taxon>Insecta</taxon>
        <taxon>Pterygota</taxon>
        <taxon>Neoptera</taxon>
        <taxon>Paraneoptera</taxon>
        <taxon>Hemiptera</taxon>
        <taxon>Heteroptera</taxon>
        <taxon>Panheteroptera</taxon>
        <taxon>Pentatomomorpha</taxon>
        <taxon>Coreoidea</taxon>
        <taxon>Alydidae</taxon>
        <taxon>Riptortus</taxon>
    </lineage>
</organism>
<reference evidence="1" key="1">
    <citation type="journal article" date="2013" name="PLoS ONE">
        <title>Gene expression in gut symbiotic organ of stinkbug affected by extracellular bacterial symbiont.</title>
        <authorList>
            <person name="Futahashi R."/>
            <person name="Tanaka K."/>
            <person name="Tanahashi M."/>
            <person name="Nikoh N."/>
            <person name="Kikuchi Y."/>
            <person name="Lee B.L."/>
            <person name="Fukatsu T."/>
        </authorList>
    </citation>
    <scope>NUCLEOTIDE SEQUENCE</scope>
    <source>
        <tissue evidence="1">Midgut</tissue>
    </source>
</reference>
<name>R4WU67_RIPPE</name>
<dbReference type="AlphaFoldDB" id="R4WU67"/>
<feature type="non-terminal residue" evidence="1">
    <location>
        <position position="205"/>
    </location>
</feature>
<evidence type="ECO:0000313" key="1">
    <source>
        <dbReference type="EMBL" id="BAN21477.1"/>
    </source>
</evidence>
<protein>
    <submittedName>
        <fullName evidence="1">Uncharacterized protein</fullName>
    </submittedName>
</protein>
<dbReference type="PANTHER" id="PTHR31649:SF10">
    <property type="entry name" value="IP19903P-RELATED"/>
    <property type="match status" value="1"/>
</dbReference>
<dbReference type="SMART" id="SM00696">
    <property type="entry name" value="DM9"/>
    <property type="match status" value="1"/>
</dbReference>
<accession>R4WU67</accession>
<dbReference type="InterPro" id="IPR006616">
    <property type="entry name" value="DM9_repeat"/>
</dbReference>
<dbReference type="PANTHER" id="PTHR31649">
    <property type="entry name" value="AGAP009604-PA"/>
    <property type="match status" value="1"/>
</dbReference>
<dbReference type="EMBL" id="AK418265">
    <property type="protein sequence ID" value="BAN21477.1"/>
    <property type="molecule type" value="mRNA"/>
</dbReference>
<proteinExistence type="evidence at transcript level"/>
<sequence>MSGHHHFPASHAHHAPQPVFPASSAHLVYDSFPASAAHHVNGPQGFPASPASYAGPACYPAAPANYVGGSYPSAPAMHGSYPAPFPASEAHRSDYGWIPPTHCVGTHRWVPSSGGHVPSDAVVAGMDKDGGQIFVGRAFHEGDLLPAKVCPTHGCAFVAYAGEEVTKIHYEVLCSEHVAWKFARNGDYPPEAIRVGTTSGGEPLF</sequence>
<dbReference type="Pfam" id="PF11901">
    <property type="entry name" value="DM9"/>
    <property type="match status" value="1"/>
</dbReference>